<organism evidence="1 2">
    <name type="scientific">Gordonia jacobaea</name>
    <dbReference type="NCBI Taxonomy" id="122202"/>
    <lineage>
        <taxon>Bacteria</taxon>
        <taxon>Bacillati</taxon>
        <taxon>Actinomycetota</taxon>
        <taxon>Actinomycetes</taxon>
        <taxon>Mycobacteriales</taxon>
        <taxon>Gordoniaceae</taxon>
        <taxon>Gordonia</taxon>
    </lineage>
</organism>
<evidence type="ECO:0008006" key="3">
    <source>
        <dbReference type="Google" id="ProtNLM"/>
    </source>
</evidence>
<sequence length="115" mass="12916">MSRSRFNSSAIPLSIWLERLQPTAPVRLARVVAVAEAFGPQRGLALLDQVDREHHLTDDPLVTQRAHAVRAHLFERLGDHGRAADHYRISAGLTDNAAERRYLLERIGRQGEAMT</sequence>
<reference evidence="1 2" key="1">
    <citation type="submission" date="2015-05" db="EMBL/GenBank/DDBJ databases">
        <title>Draft genome sequence of the bacterium Gordonia jacobaea a new member of the Gordonia genus.</title>
        <authorList>
            <person name="Jimenez-Galisteo G."/>
            <person name="Dominguez A."/>
            <person name="Munoz E."/>
            <person name="Vinas M."/>
        </authorList>
    </citation>
    <scope>NUCLEOTIDE SEQUENCE [LARGE SCALE GENOMIC DNA]</scope>
    <source>
        <strain evidence="2">mv1</strain>
    </source>
</reference>
<evidence type="ECO:0000313" key="2">
    <source>
        <dbReference type="Proteomes" id="UP000037247"/>
    </source>
</evidence>
<comment type="caution">
    <text evidence="1">The sequence shown here is derived from an EMBL/GenBank/DDBJ whole genome shotgun (WGS) entry which is preliminary data.</text>
</comment>
<accession>A0ABR5IGL4</accession>
<evidence type="ECO:0000313" key="1">
    <source>
        <dbReference type="EMBL" id="KNA92736.1"/>
    </source>
</evidence>
<dbReference type="PANTHER" id="PTHR47756">
    <property type="entry name" value="BLL6612 PROTEIN-RELATED"/>
    <property type="match status" value="1"/>
</dbReference>
<dbReference type="EMBL" id="LDTZ01000014">
    <property type="protein sequence ID" value="KNA92736.1"/>
    <property type="molecule type" value="Genomic_DNA"/>
</dbReference>
<gene>
    <name evidence="1" type="ORF">ABW18_05590</name>
</gene>
<proteinExistence type="predicted"/>
<dbReference type="Proteomes" id="UP000037247">
    <property type="component" value="Unassembled WGS sequence"/>
</dbReference>
<protein>
    <recommendedName>
        <fullName evidence="3">Bacterial transcriptional activator domain-containing protein</fullName>
    </recommendedName>
</protein>
<keyword evidence="2" id="KW-1185">Reference proteome</keyword>
<name>A0ABR5IGL4_9ACTN</name>
<dbReference type="PANTHER" id="PTHR47756:SF2">
    <property type="entry name" value="BLL6612 PROTEIN"/>
    <property type="match status" value="1"/>
</dbReference>